<dbReference type="PANTHER" id="PTHR46825">
    <property type="entry name" value="D-ALANYL-D-ALANINE-CARBOXYPEPTIDASE/ENDOPEPTIDASE AMPH"/>
    <property type="match status" value="1"/>
</dbReference>
<organism evidence="3 4">
    <name type="scientific">Streptomyces pyxinae</name>
    <dbReference type="NCBI Taxonomy" id="2970734"/>
    <lineage>
        <taxon>Bacteria</taxon>
        <taxon>Bacillati</taxon>
        <taxon>Actinomycetota</taxon>
        <taxon>Actinomycetes</taxon>
        <taxon>Kitasatosporales</taxon>
        <taxon>Streptomycetaceae</taxon>
        <taxon>Streptomyces</taxon>
    </lineage>
</organism>
<accession>A0ABT2CQE7</accession>
<dbReference type="EMBL" id="JANUGQ010000037">
    <property type="protein sequence ID" value="MCS0639486.1"/>
    <property type="molecule type" value="Genomic_DNA"/>
</dbReference>
<comment type="caution">
    <text evidence="3">The sequence shown here is derived from an EMBL/GenBank/DDBJ whole genome shotgun (WGS) entry which is preliminary data.</text>
</comment>
<dbReference type="PANTHER" id="PTHR46825:SF7">
    <property type="entry name" value="D-ALANYL-D-ALANINE CARBOXYPEPTIDASE"/>
    <property type="match status" value="1"/>
</dbReference>
<dbReference type="InterPro" id="IPR050491">
    <property type="entry name" value="AmpC-like"/>
</dbReference>
<proteinExistence type="predicted"/>
<feature type="region of interest" description="Disordered" evidence="1">
    <location>
        <begin position="1"/>
        <end position="21"/>
    </location>
</feature>
<evidence type="ECO:0000259" key="2">
    <source>
        <dbReference type="Pfam" id="PF00144"/>
    </source>
</evidence>
<keyword evidence="4" id="KW-1185">Reference proteome</keyword>
<evidence type="ECO:0000313" key="4">
    <source>
        <dbReference type="Proteomes" id="UP001431313"/>
    </source>
</evidence>
<sequence>MAGAALAGPAAAVARPPRPAPSLQRQVDAVYRTGALAVVARSTAPGSVRYASAGVADPVTGRPARPHDAFRTGSTTKAFVATVMLQLVAERRVSLDDTVEHWLPGVVSGHGNDGGRITVRRLLQHTSGLYNCTKDLPLLGSAEGFRRDRFRRWAPEQLVALATAHAPDFAPGARWSYSNTNYTLAGMIIEKATGHTWQQEVTRRIIRPLGLRHTYAPAHEPVLRAPALRGYSTFESGPLTDVTEFDPSGAGAAGALVTDADDLTAFFSALLRGRLLPARQLAEMKSTVRAEELDSAWPGARYGLGLMYVPLSCGGGYWGHGGDLPGYSTRNGTSEDGRRVVVVETTGDGTEEDLVTERARNTLLEQQLCATATRG</sequence>
<name>A0ABT2CQE7_9ACTN</name>
<dbReference type="Pfam" id="PF00144">
    <property type="entry name" value="Beta-lactamase"/>
    <property type="match status" value="1"/>
</dbReference>
<dbReference type="Gene3D" id="3.40.710.10">
    <property type="entry name" value="DD-peptidase/beta-lactamase superfamily"/>
    <property type="match status" value="1"/>
</dbReference>
<dbReference type="RefSeq" id="WP_258790814.1">
    <property type="nucleotide sequence ID" value="NZ_JANUGQ010000037.1"/>
</dbReference>
<dbReference type="Proteomes" id="UP001431313">
    <property type="component" value="Unassembled WGS sequence"/>
</dbReference>
<feature type="domain" description="Beta-lactamase-related" evidence="2">
    <location>
        <begin position="37"/>
        <end position="359"/>
    </location>
</feature>
<evidence type="ECO:0000313" key="3">
    <source>
        <dbReference type="EMBL" id="MCS0639486.1"/>
    </source>
</evidence>
<feature type="compositionally biased region" description="Low complexity" evidence="1">
    <location>
        <begin position="1"/>
        <end position="15"/>
    </location>
</feature>
<dbReference type="InterPro" id="IPR012338">
    <property type="entry name" value="Beta-lactam/transpept-like"/>
</dbReference>
<dbReference type="SUPFAM" id="SSF56601">
    <property type="entry name" value="beta-lactamase/transpeptidase-like"/>
    <property type="match status" value="1"/>
</dbReference>
<evidence type="ECO:0000256" key="1">
    <source>
        <dbReference type="SAM" id="MobiDB-lite"/>
    </source>
</evidence>
<protein>
    <submittedName>
        <fullName evidence="3">Beta-lactamase family protein</fullName>
    </submittedName>
</protein>
<dbReference type="InterPro" id="IPR001466">
    <property type="entry name" value="Beta-lactam-related"/>
</dbReference>
<reference evidence="3" key="1">
    <citation type="submission" date="2022-08" db="EMBL/GenBank/DDBJ databases">
        <authorList>
            <person name="Somphong A."/>
            <person name="Phongsopitanun W."/>
        </authorList>
    </citation>
    <scope>NUCLEOTIDE SEQUENCE</scope>
    <source>
        <strain evidence="3">LP05-1</strain>
    </source>
</reference>
<gene>
    <name evidence="3" type="ORF">NX801_28400</name>
</gene>